<dbReference type="InterPro" id="IPR000073">
    <property type="entry name" value="AB_hydrolase_1"/>
</dbReference>
<dbReference type="Gene3D" id="3.40.50.1820">
    <property type="entry name" value="alpha/beta hydrolase"/>
    <property type="match status" value="1"/>
</dbReference>
<dbReference type="PANTHER" id="PTHR43433">
    <property type="entry name" value="HYDROLASE, ALPHA/BETA FOLD FAMILY PROTEIN"/>
    <property type="match status" value="1"/>
</dbReference>
<dbReference type="InterPro" id="IPR029058">
    <property type="entry name" value="AB_hydrolase_fold"/>
</dbReference>
<feature type="region of interest" description="Disordered" evidence="1">
    <location>
        <begin position="1"/>
        <end position="23"/>
    </location>
</feature>
<accession>A0ABP5AIG9</accession>
<feature type="domain" description="AB hydrolase-1" evidence="2">
    <location>
        <begin position="48"/>
        <end position="294"/>
    </location>
</feature>
<sequence>MTARTRRSGPRPQNPAGPGIPCRETTVTSTGGARLHVEIHGPDDAPTVVLAHGWTCNTTFWYPVTRLLAEDHRVVLYDQRGHGRTPATPGSCGTEALADDLCAVLDAVLEPGQKAVVGGHSMGAMTIVAAAPRDCLRERAVAAMLCSTGVSRLSVESRVIALRGGKKRHHAHRLLLGSALPFGPVTPLSKRLLRYVTMGPEATAEQRTEVARIVHACARRPRAEWGKVLGRLDLLDRAADLTVPSVVLYGTADRLTPPVHAHRLAGALPDTTLVELPRMGHMTPIEDTGTVADALRGLVRVHLKEGAPGAAGINGGESDSKVTPAGPREGSTTA</sequence>
<gene>
    <name evidence="3" type="ORF">GCM10009716_24780</name>
</gene>
<dbReference type="InterPro" id="IPR050471">
    <property type="entry name" value="AB_hydrolase"/>
</dbReference>
<keyword evidence="4" id="KW-1185">Reference proteome</keyword>
<dbReference type="PANTHER" id="PTHR43433:SF5">
    <property type="entry name" value="AB HYDROLASE-1 DOMAIN-CONTAINING PROTEIN"/>
    <property type="match status" value="1"/>
</dbReference>
<evidence type="ECO:0000256" key="1">
    <source>
        <dbReference type="SAM" id="MobiDB-lite"/>
    </source>
</evidence>
<name>A0ABP5AIG9_9ACTN</name>
<dbReference type="SUPFAM" id="SSF53474">
    <property type="entry name" value="alpha/beta-Hydrolases"/>
    <property type="match status" value="1"/>
</dbReference>
<evidence type="ECO:0000313" key="4">
    <source>
        <dbReference type="Proteomes" id="UP001501303"/>
    </source>
</evidence>
<organism evidence="3 4">
    <name type="scientific">Streptomyces sodiiphilus</name>
    <dbReference type="NCBI Taxonomy" id="226217"/>
    <lineage>
        <taxon>Bacteria</taxon>
        <taxon>Bacillati</taxon>
        <taxon>Actinomycetota</taxon>
        <taxon>Actinomycetes</taxon>
        <taxon>Kitasatosporales</taxon>
        <taxon>Streptomycetaceae</taxon>
        <taxon>Streptomyces</taxon>
    </lineage>
</organism>
<dbReference type="EMBL" id="BAAAMJ010000026">
    <property type="protein sequence ID" value="GAA1914354.1"/>
    <property type="molecule type" value="Genomic_DNA"/>
</dbReference>
<proteinExistence type="predicted"/>
<dbReference type="RefSeq" id="WP_344261511.1">
    <property type="nucleotide sequence ID" value="NZ_BAAAMJ010000026.1"/>
</dbReference>
<dbReference type="Proteomes" id="UP001501303">
    <property type="component" value="Unassembled WGS sequence"/>
</dbReference>
<protein>
    <submittedName>
        <fullName evidence="3">Alpha/beta hydrolase</fullName>
    </submittedName>
</protein>
<dbReference type="GO" id="GO:0016787">
    <property type="term" value="F:hydrolase activity"/>
    <property type="evidence" value="ECO:0007669"/>
    <property type="project" value="UniProtKB-KW"/>
</dbReference>
<evidence type="ECO:0000313" key="3">
    <source>
        <dbReference type="EMBL" id="GAA1914354.1"/>
    </source>
</evidence>
<evidence type="ECO:0000259" key="2">
    <source>
        <dbReference type="Pfam" id="PF12697"/>
    </source>
</evidence>
<keyword evidence="3" id="KW-0378">Hydrolase</keyword>
<feature type="region of interest" description="Disordered" evidence="1">
    <location>
        <begin position="307"/>
        <end position="334"/>
    </location>
</feature>
<dbReference type="Pfam" id="PF12697">
    <property type="entry name" value="Abhydrolase_6"/>
    <property type="match status" value="1"/>
</dbReference>
<reference evidence="4" key="1">
    <citation type="journal article" date="2019" name="Int. J. Syst. Evol. Microbiol.">
        <title>The Global Catalogue of Microorganisms (GCM) 10K type strain sequencing project: providing services to taxonomists for standard genome sequencing and annotation.</title>
        <authorList>
            <consortium name="The Broad Institute Genomics Platform"/>
            <consortium name="The Broad Institute Genome Sequencing Center for Infectious Disease"/>
            <person name="Wu L."/>
            <person name="Ma J."/>
        </authorList>
    </citation>
    <scope>NUCLEOTIDE SEQUENCE [LARGE SCALE GENOMIC DNA]</scope>
    <source>
        <strain evidence="4">JCM 13581</strain>
    </source>
</reference>
<comment type="caution">
    <text evidence="3">The sequence shown here is derived from an EMBL/GenBank/DDBJ whole genome shotgun (WGS) entry which is preliminary data.</text>
</comment>